<evidence type="ECO:0000256" key="10">
    <source>
        <dbReference type="ARBA" id="ARBA00023224"/>
    </source>
</evidence>
<dbReference type="PANTHER" id="PTHR24238">
    <property type="entry name" value="G-PROTEIN COUPLED RECEPTOR"/>
    <property type="match status" value="1"/>
</dbReference>
<dbReference type="PROSITE" id="PS00237">
    <property type="entry name" value="G_PROTEIN_RECEP_F1_1"/>
    <property type="match status" value="1"/>
</dbReference>
<comment type="subcellular location">
    <subcellularLocation>
        <location evidence="1">Cell membrane</location>
        <topology evidence="1">Multi-pass membrane protein</topology>
    </subcellularLocation>
</comment>
<feature type="transmembrane region" description="Helical" evidence="12">
    <location>
        <begin position="335"/>
        <end position="357"/>
    </location>
</feature>
<dbReference type="GO" id="GO:0005886">
    <property type="term" value="C:plasma membrane"/>
    <property type="evidence" value="ECO:0007669"/>
    <property type="project" value="UniProtKB-SubCell"/>
</dbReference>
<keyword evidence="15" id="KW-1185">Reference proteome</keyword>
<evidence type="ECO:0000256" key="6">
    <source>
        <dbReference type="ARBA" id="ARBA00023136"/>
    </source>
</evidence>
<dbReference type="Pfam" id="PF00001">
    <property type="entry name" value="7tm_1"/>
    <property type="match status" value="1"/>
</dbReference>
<keyword evidence="10 11" id="KW-0807">Transducer</keyword>
<comment type="similarity">
    <text evidence="11">Belongs to the G-protein coupled receptor 1 family.</text>
</comment>
<accession>A0A8K0AFB0</accession>
<dbReference type="InterPro" id="IPR000276">
    <property type="entry name" value="GPCR_Rhodpsn"/>
</dbReference>
<keyword evidence="8 11" id="KW-0675">Receptor</keyword>
<sequence length="411" mass="45597">MTQVFKMGDDFAFSLTPEIENASLSSREIVDDVDMDMLMELWHWLQRAEKNQSIPGDNFDGFPMEGGKDVVYPTAKAALGVVYSLIIMVCGVGNTLLLLVLFKYKKTRNTANLLIANLALSDLIVAVCCIPFDVDYYVVRPRVWVHGDAACAVVNFVKTVSMYVSTNALLVIALDRYIVLYHPDRRMGSVLSMLAVGLVWGVSLLVSVPTALYSVTISAVGGDGAICVQMWPIRQYRASRAYFLFTIVGEFALPVLVMGVCCVLVVRKVWRRILPGQRTDAQRRLLARSRRKVVQLAVKFFMFVVCWGPYHGVIVARDFFPSSSIATGAPGTFNVFYIVEAVAMSNSVINTLVYVGFNTSVMAHLGELICLRSDRNARRAVVTLQSYRATVNEDRVSNGTAQNGTRRVQTL</sequence>
<feature type="domain" description="G-protein coupled receptors family 1 profile" evidence="13">
    <location>
        <begin position="93"/>
        <end position="354"/>
    </location>
</feature>
<keyword evidence="6 12" id="KW-0472">Membrane</keyword>
<dbReference type="InterPro" id="IPR017452">
    <property type="entry name" value="GPCR_Rhodpsn_7TM"/>
</dbReference>
<dbReference type="SUPFAM" id="SSF81321">
    <property type="entry name" value="Family A G protein-coupled receptor-like"/>
    <property type="match status" value="1"/>
</dbReference>
<dbReference type="PROSITE" id="PS50262">
    <property type="entry name" value="G_PROTEIN_RECEP_F1_2"/>
    <property type="match status" value="1"/>
</dbReference>
<dbReference type="CDD" id="cd15204">
    <property type="entry name" value="7tmA_prokineticin-R"/>
    <property type="match status" value="1"/>
</dbReference>
<dbReference type="PRINTS" id="PR00237">
    <property type="entry name" value="GPCRRHODOPSN"/>
</dbReference>
<reference evidence="14" key="1">
    <citation type="submission" date="2022-01" db="EMBL/GenBank/DDBJ databases">
        <authorList>
            <person name="Braso-Vives M."/>
        </authorList>
    </citation>
    <scope>NUCLEOTIDE SEQUENCE</scope>
</reference>
<feature type="transmembrane region" description="Helical" evidence="12">
    <location>
        <begin position="114"/>
        <end position="134"/>
    </location>
</feature>
<protein>
    <submittedName>
        <fullName evidence="14">PROKR2 protein</fullName>
    </submittedName>
</protein>
<evidence type="ECO:0000256" key="9">
    <source>
        <dbReference type="ARBA" id="ARBA00023180"/>
    </source>
</evidence>
<name>A0A8K0AFB0_BRALA</name>
<dbReference type="Proteomes" id="UP000838412">
    <property type="component" value="Chromosome 9"/>
</dbReference>
<evidence type="ECO:0000256" key="1">
    <source>
        <dbReference type="ARBA" id="ARBA00004651"/>
    </source>
</evidence>
<dbReference type="FunFam" id="1.20.1070.10:FF:000069">
    <property type="entry name" value="Prokineticin receptor 2"/>
    <property type="match status" value="1"/>
</dbReference>
<evidence type="ECO:0000256" key="2">
    <source>
        <dbReference type="ARBA" id="ARBA00022475"/>
    </source>
</evidence>
<dbReference type="GO" id="GO:0008188">
    <property type="term" value="F:neuropeptide receptor activity"/>
    <property type="evidence" value="ECO:0007669"/>
    <property type="project" value="TreeGrafter"/>
</dbReference>
<keyword evidence="7" id="KW-1015">Disulfide bond</keyword>
<evidence type="ECO:0000256" key="12">
    <source>
        <dbReference type="SAM" id="Phobius"/>
    </source>
</evidence>
<evidence type="ECO:0000313" key="15">
    <source>
        <dbReference type="Proteomes" id="UP000838412"/>
    </source>
</evidence>
<evidence type="ECO:0000256" key="8">
    <source>
        <dbReference type="ARBA" id="ARBA00023170"/>
    </source>
</evidence>
<evidence type="ECO:0000256" key="11">
    <source>
        <dbReference type="RuleBase" id="RU000688"/>
    </source>
</evidence>
<dbReference type="EMBL" id="OV696694">
    <property type="protein sequence ID" value="CAH1273900.1"/>
    <property type="molecule type" value="Genomic_DNA"/>
</dbReference>
<keyword evidence="3 11" id="KW-0812">Transmembrane</keyword>
<organism evidence="14 15">
    <name type="scientific">Branchiostoma lanceolatum</name>
    <name type="common">Common lancelet</name>
    <name type="synonym">Amphioxus lanceolatum</name>
    <dbReference type="NCBI Taxonomy" id="7740"/>
    <lineage>
        <taxon>Eukaryota</taxon>
        <taxon>Metazoa</taxon>
        <taxon>Chordata</taxon>
        <taxon>Cephalochordata</taxon>
        <taxon>Leptocardii</taxon>
        <taxon>Amphioxiformes</taxon>
        <taxon>Branchiostomatidae</taxon>
        <taxon>Branchiostoma</taxon>
    </lineage>
</organism>
<feature type="transmembrane region" description="Helical" evidence="12">
    <location>
        <begin position="160"/>
        <end position="178"/>
    </location>
</feature>
<evidence type="ECO:0000256" key="4">
    <source>
        <dbReference type="ARBA" id="ARBA00022989"/>
    </source>
</evidence>
<evidence type="ECO:0000256" key="7">
    <source>
        <dbReference type="ARBA" id="ARBA00023157"/>
    </source>
</evidence>
<evidence type="ECO:0000259" key="13">
    <source>
        <dbReference type="PROSITE" id="PS50262"/>
    </source>
</evidence>
<evidence type="ECO:0000313" key="14">
    <source>
        <dbReference type="EMBL" id="CAH1273900.1"/>
    </source>
</evidence>
<gene>
    <name evidence="14" type="primary">PROKR2</name>
    <name evidence="14" type="ORF">BLAG_LOCUS25093</name>
</gene>
<dbReference type="PANTHER" id="PTHR24238:SF74">
    <property type="entry name" value="PROKINETICIN RECEPTOR 2"/>
    <property type="match status" value="1"/>
</dbReference>
<keyword evidence="2" id="KW-1003">Cell membrane</keyword>
<proteinExistence type="inferred from homology"/>
<feature type="transmembrane region" description="Helical" evidence="12">
    <location>
        <begin position="241"/>
        <end position="266"/>
    </location>
</feature>
<feature type="transmembrane region" description="Helical" evidence="12">
    <location>
        <begin position="293"/>
        <end position="315"/>
    </location>
</feature>
<evidence type="ECO:0000256" key="5">
    <source>
        <dbReference type="ARBA" id="ARBA00023040"/>
    </source>
</evidence>
<evidence type="ECO:0000256" key="3">
    <source>
        <dbReference type="ARBA" id="ARBA00022692"/>
    </source>
</evidence>
<feature type="transmembrane region" description="Helical" evidence="12">
    <location>
        <begin position="81"/>
        <end position="102"/>
    </location>
</feature>
<keyword evidence="5 11" id="KW-0297">G-protein coupled receptor</keyword>
<dbReference type="Gene3D" id="1.20.1070.10">
    <property type="entry name" value="Rhodopsin 7-helix transmembrane proteins"/>
    <property type="match status" value="1"/>
</dbReference>
<dbReference type="OrthoDB" id="10044066at2759"/>
<keyword evidence="4 12" id="KW-1133">Transmembrane helix</keyword>
<feature type="transmembrane region" description="Helical" evidence="12">
    <location>
        <begin position="190"/>
        <end position="213"/>
    </location>
</feature>
<dbReference type="AlphaFoldDB" id="A0A8K0AFB0"/>
<keyword evidence="9" id="KW-0325">Glycoprotein</keyword>